<dbReference type="InterPro" id="IPR011011">
    <property type="entry name" value="Znf_FYVE_PHD"/>
</dbReference>
<dbReference type="GO" id="GO:0005634">
    <property type="term" value="C:nucleus"/>
    <property type="evidence" value="ECO:0007669"/>
    <property type="project" value="TreeGrafter"/>
</dbReference>
<dbReference type="Gene3D" id="3.40.50.10810">
    <property type="entry name" value="Tandem AAA-ATPase domain"/>
    <property type="match status" value="1"/>
</dbReference>
<dbReference type="GO" id="GO:0016787">
    <property type="term" value="F:hydrolase activity"/>
    <property type="evidence" value="ECO:0007669"/>
    <property type="project" value="UniProtKB-KW"/>
</dbReference>
<dbReference type="InterPro" id="IPR001965">
    <property type="entry name" value="Znf_PHD"/>
</dbReference>
<evidence type="ECO:0000256" key="2">
    <source>
        <dbReference type="ARBA" id="ARBA00022771"/>
    </source>
</evidence>
<keyword evidence="4" id="KW-0862">Zinc</keyword>
<dbReference type="Gene3D" id="3.40.50.300">
    <property type="entry name" value="P-loop containing nucleotide triphosphate hydrolases"/>
    <property type="match status" value="1"/>
</dbReference>
<evidence type="ECO:0000256" key="4">
    <source>
        <dbReference type="ARBA" id="ARBA00022833"/>
    </source>
</evidence>
<dbReference type="SMART" id="SM00487">
    <property type="entry name" value="DEXDc"/>
    <property type="match status" value="1"/>
</dbReference>
<name>A0A6P7GK50_DIAVI</name>
<dbReference type="PROSITE" id="PS50089">
    <property type="entry name" value="ZF_RING_2"/>
    <property type="match status" value="1"/>
</dbReference>
<dbReference type="SMART" id="SM00249">
    <property type="entry name" value="PHD"/>
    <property type="match status" value="1"/>
</dbReference>
<reference evidence="11" key="1">
    <citation type="submission" date="2025-04" db="UniProtKB">
        <authorList>
            <consortium name="RefSeq"/>
        </authorList>
    </citation>
    <scope>IDENTIFICATION</scope>
    <source>
        <tissue evidence="11">Whole insect</tissue>
    </source>
</reference>
<proteinExistence type="predicted"/>
<feature type="domain" description="Helicase C-terminal" evidence="8">
    <location>
        <begin position="1261"/>
        <end position="1405"/>
    </location>
</feature>
<evidence type="ECO:0000256" key="5">
    <source>
        <dbReference type="PROSITE-ProRule" id="PRU00175"/>
    </source>
</evidence>
<dbReference type="CDD" id="cd16569">
    <property type="entry name" value="RING-HC_SHPRH-like"/>
    <property type="match status" value="1"/>
</dbReference>
<gene>
    <name evidence="11" type="primary">LOC114343410</name>
</gene>
<dbReference type="InterPro" id="IPR049730">
    <property type="entry name" value="SNF2/RAD54-like_C"/>
</dbReference>
<dbReference type="Proteomes" id="UP001652700">
    <property type="component" value="Unplaced"/>
</dbReference>
<evidence type="ECO:0000256" key="6">
    <source>
        <dbReference type="SAM" id="MobiDB-lite"/>
    </source>
</evidence>
<dbReference type="InterPro" id="IPR048686">
    <property type="entry name" value="SHPRH_helical_1st"/>
</dbReference>
<dbReference type="PANTHER" id="PTHR45865:SF1">
    <property type="entry name" value="E3 UBIQUITIN-PROTEIN LIGASE SHPRH"/>
    <property type="match status" value="1"/>
</dbReference>
<dbReference type="PANTHER" id="PTHR45865">
    <property type="entry name" value="E3 UBIQUITIN-PROTEIN LIGASE SHPRH FAMILY MEMBER"/>
    <property type="match status" value="1"/>
</dbReference>
<dbReference type="InterPro" id="IPR052583">
    <property type="entry name" value="ATP-helicase/E3_Ub-Ligase"/>
</dbReference>
<dbReference type="GO" id="GO:0061630">
    <property type="term" value="F:ubiquitin protein ligase activity"/>
    <property type="evidence" value="ECO:0007669"/>
    <property type="project" value="TreeGrafter"/>
</dbReference>
<dbReference type="GO" id="GO:0008270">
    <property type="term" value="F:zinc ion binding"/>
    <property type="evidence" value="ECO:0007669"/>
    <property type="project" value="UniProtKB-KW"/>
</dbReference>
<dbReference type="SUPFAM" id="SSF57850">
    <property type="entry name" value="RING/U-box"/>
    <property type="match status" value="1"/>
</dbReference>
<dbReference type="GeneID" id="114343410"/>
<dbReference type="SUPFAM" id="SSF57903">
    <property type="entry name" value="FYVE/PHD zinc finger"/>
    <property type="match status" value="1"/>
</dbReference>
<keyword evidence="3" id="KW-0378">Hydrolase</keyword>
<dbReference type="InterPro" id="IPR019786">
    <property type="entry name" value="Zinc_finger_PHD-type_CS"/>
</dbReference>
<dbReference type="InterPro" id="IPR027417">
    <property type="entry name" value="P-loop_NTPase"/>
</dbReference>
<keyword evidence="2 5" id="KW-0863">Zinc-finger</keyword>
<dbReference type="CDD" id="cd18793">
    <property type="entry name" value="SF2_C_SNF"/>
    <property type="match status" value="1"/>
</dbReference>
<dbReference type="PROSITE" id="PS51194">
    <property type="entry name" value="HELICASE_CTER"/>
    <property type="match status" value="1"/>
</dbReference>
<evidence type="ECO:0000259" key="8">
    <source>
        <dbReference type="PROSITE" id="PS51194"/>
    </source>
</evidence>
<keyword evidence="10" id="KW-1185">Reference proteome</keyword>
<dbReference type="Pfam" id="PF00176">
    <property type="entry name" value="SNF2-rel_dom"/>
    <property type="match status" value="1"/>
</dbReference>
<dbReference type="InterPro" id="IPR017907">
    <property type="entry name" value="Znf_RING_CS"/>
</dbReference>
<feature type="region of interest" description="Disordered" evidence="6">
    <location>
        <begin position="317"/>
        <end position="350"/>
    </location>
</feature>
<evidence type="ECO:0000313" key="10">
    <source>
        <dbReference type="Proteomes" id="UP001652700"/>
    </source>
</evidence>
<dbReference type="SUPFAM" id="SSF52540">
    <property type="entry name" value="P-loop containing nucleoside triphosphate hydrolases"/>
    <property type="match status" value="2"/>
</dbReference>
<evidence type="ECO:0000313" key="11">
    <source>
        <dbReference type="RefSeq" id="XP_028150029.1"/>
    </source>
</evidence>
<dbReference type="InterPro" id="IPR001841">
    <property type="entry name" value="Znf_RING"/>
</dbReference>
<feature type="domain" description="RING-type" evidence="7">
    <location>
        <begin position="1184"/>
        <end position="1227"/>
    </location>
</feature>
<dbReference type="InterPro" id="IPR000330">
    <property type="entry name" value="SNF2_N"/>
</dbReference>
<evidence type="ECO:0000256" key="3">
    <source>
        <dbReference type="ARBA" id="ARBA00022801"/>
    </source>
</evidence>
<dbReference type="PROSITE" id="PS01359">
    <property type="entry name" value="ZF_PHD_1"/>
    <property type="match status" value="1"/>
</dbReference>
<dbReference type="InterPro" id="IPR013083">
    <property type="entry name" value="Znf_RING/FYVE/PHD"/>
</dbReference>
<sequence>MSRRKNTPKKHEADRIQYLDYIPVIKKRRSVVSSNTEKFIKINLSTDLCRQWYLGEILIGSTNNTFPDNFKSVKMSFRLKEESPPETEEEDQFDNIIILCDSVSVIVTDYTNNASFIKDVMSLAKTLSFDFSCRDGNLYMRIYFTQLPLPKFYPKLGNCLKDLFIQLFGQICSNIYENFENTSKKFHCKSEIQKLYDKLTEKRKTDKFNYNIEENVQHHNLKPQLRPYQQESVKWMLYRERMEDSKTDFLHPLYIPIKLQSDIEIYFDKYTGFICNEKPITTLSTKIGILADEMGLGKTVEVLACILLNPKVESEEIKNDHSRKRKSSDDESEGPIIEIPKKKSKKLKGPKEPLYVEEPSEVQAIKPREVQATKLKEVKVKKGKSQTFIALNMWYNNILAETSTINSKRFEDVDRISVQCVCGSTSERTAIGCSSCNIYQHPKCLGYTKSLGEYFCPQCWINQPLVESKATLIVTPIALKTQWCNEIAKHIKGNLRVLQYQGHSINSVYPTELKEYDIVLTTYSVLQHELKLTHTEEAKNLRQGKKYFKPGCPLTRIKWWRLCLDEAQTVDTPDRLVSVMARKIEAVHRWAVTGTPISKNISDLYGLIDYLQISPYKDLTTWQKILYQPYLVGNEEPLLNFLSTILWRTSKKDVADQVDIPKQTHLHHTLDFCAVEKYFYKREHEIRGRFFAERCNRYDPAICLDTLDKQALKKILEPVLTLRQICVTMTTPKGTFLASRKEVKSMKDLLDALILTSTNDTEDCLRLVISAYNGIAGIHLLLQNPQEAINTYREVLQLVAKFSEENSKIRLTVDKPQVIHTLYNLAEVLDIYPPEHPTLRDTSLRNDCEEVETKYLEKFISESHAAFVNFQSLTLDMEKLQNRFLLKDGQWYSDGLEWIVLNGFSKELHAKISTACSSVGILNEDRDVNDGTLLQLLYNWDNTLSMLREELFSAVTNLYEYNPDSIHKIVIERSLVTKAMNCHLRPQKKREKSTKKCPVCVSNNCLKRYELKLFNMTQRTETFEEMSLKGDWKPTYPEIVMQSLHNILKLQNANQEFIKDGGTQINMINTMKKEFKELRKFWTYLDQQICAMDELDICKVRLQLKPEEEEKERSNNILKNLTYELQNKHETIHLLSVHELDYQLMLLQNDVSDNTRKLEKLLGTQSYLETLRKQQYEGQSPDPCPICHNQLERHWSILSCGHCYCLECIHVILEQVSEDCITCSVCRNRQFYHEVSYINAGETVKNNSVQIKGSYSTKIAQIVKVLMELKKEDKDAKVLLFSSWKKVLDAVKQALDKNDISCELALSNNLDVKITSFKDPAKDIMVLLLPVALGSKGLNLIEANHVMFAEPLLNPADELQAIGRIDRIGQKRNTFIHKFLMKNTIEENIHQATTSNAQNWEKNAVTIQRMLDLFKVPELADRPEGET</sequence>
<dbReference type="FunCoup" id="A0A6P7GK50">
    <property type="interactions" value="755"/>
</dbReference>
<dbReference type="InterPro" id="IPR001650">
    <property type="entry name" value="Helicase_C-like"/>
</dbReference>
<evidence type="ECO:0000256" key="1">
    <source>
        <dbReference type="ARBA" id="ARBA00022723"/>
    </source>
</evidence>
<dbReference type="InParanoid" id="A0A6P7GK50"/>
<keyword evidence="1" id="KW-0479">Metal-binding</keyword>
<dbReference type="GO" id="GO:0005524">
    <property type="term" value="F:ATP binding"/>
    <property type="evidence" value="ECO:0007669"/>
    <property type="project" value="InterPro"/>
</dbReference>
<dbReference type="InterPro" id="IPR038718">
    <property type="entry name" value="SNF2-like_sf"/>
</dbReference>
<dbReference type="SMART" id="SM00490">
    <property type="entry name" value="HELICc"/>
    <property type="match status" value="1"/>
</dbReference>
<dbReference type="Pfam" id="PF21325">
    <property type="entry name" value="SHPRH_helical-1st"/>
    <property type="match status" value="1"/>
</dbReference>
<accession>A0A6P7GK50</accession>
<protein>
    <submittedName>
        <fullName evidence="11">E3 ubiquitin-protein ligase SHPRH-like isoform X1</fullName>
    </submittedName>
</protein>
<evidence type="ECO:0000259" key="7">
    <source>
        <dbReference type="PROSITE" id="PS50089"/>
    </source>
</evidence>
<dbReference type="OrthoDB" id="423559at2759"/>
<dbReference type="Gene3D" id="3.30.40.10">
    <property type="entry name" value="Zinc/RING finger domain, C3HC4 (zinc finger)"/>
    <property type="match status" value="2"/>
</dbReference>
<reference evidence="9" key="2">
    <citation type="submission" date="2025-05" db="UniProtKB">
        <authorList>
            <consortium name="EnsemblMetazoa"/>
        </authorList>
    </citation>
    <scope>IDENTIFICATION</scope>
</reference>
<dbReference type="PROSITE" id="PS00518">
    <property type="entry name" value="ZF_RING_1"/>
    <property type="match status" value="1"/>
</dbReference>
<dbReference type="Pfam" id="PF21324">
    <property type="entry name" value="SHPRH_helical-2nd"/>
    <property type="match status" value="1"/>
</dbReference>
<organism evidence="11">
    <name type="scientific">Diabrotica virgifera virgifera</name>
    <name type="common">western corn rootworm</name>
    <dbReference type="NCBI Taxonomy" id="50390"/>
    <lineage>
        <taxon>Eukaryota</taxon>
        <taxon>Metazoa</taxon>
        <taxon>Ecdysozoa</taxon>
        <taxon>Arthropoda</taxon>
        <taxon>Hexapoda</taxon>
        <taxon>Insecta</taxon>
        <taxon>Pterygota</taxon>
        <taxon>Neoptera</taxon>
        <taxon>Endopterygota</taxon>
        <taxon>Coleoptera</taxon>
        <taxon>Polyphaga</taxon>
        <taxon>Cucujiformia</taxon>
        <taxon>Chrysomeloidea</taxon>
        <taxon>Chrysomelidae</taxon>
        <taxon>Galerucinae</taxon>
        <taxon>Diabroticina</taxon>
        <taxon>Diabroticites</taxon>
        <taxon>Diabrotica</taxon>
    </lineage>
</organism>
<dbReference type="InterPro" id="IPR014001">
    <property type="entry name" value="Helicase_ATP-bd"/>
</dbReference>
<dbReference type="InterPro" id="IPR048695">
    <property type="entry name" value="SHPRH_helical_2nd"/>
</dbReference>
<dbReference type="RefSeq" id="XP_028150029.1">
    <property type="nucleotide sequence ID" value="XM_028294228.1"/>
</dbReference>
<evidence type="ECO:0000313" key="9">
    <source>
        <dbReference type="EnsemblMetazoa" id="XP_028150029.1"/>
    </source>
</evidence>
<dbReference type="EnsemblMetazoa" id="XM_028294228.2">
    <property type="protein sequence ID" value="XP_028150029.1"/>
    <property type="gene ID" value="LOC114343410"/>
</dbReference>
<dbReference type="GO" id="GO:0000209">
    <property type="term" value="P:protein polyubiquitination"/>
    <property type="evidence" value="ECO:0007669"/>
    <property type="project" value="TreeGrafter"/>
</dbReference>
<dbReference type="KEGG" id="dvv:114343410"/>
<dbReference type="Pfam" id="PF00271">
    <property type="entry name" value="Helicase_C"/>
    <property type="match status" value="1"/>
</dbReference>
<dbReference type="GO" id="GO:0006974">
    <property type="term" value="P:DNA damage response"/>
    <property type="evidence" value="ECO:0007669"/>
    <property type="project" value="TreeGrafter"/>
</dbReference>